<dbReference type="PANTHER" id="PTHR30469:SF20">
    <property type="entry name" value="EFFLUX RND TRANSPORTER PERIPLASMIC ADAPTOR SUBUNIT"/>
    <property type="match status" value="1"/>
</dbReference>
<dbReference type="Proteomes" id="UP000239273">
    <property type="component" value="Unassembled WGS sequence"/>
</dbReference>
<dbReference type="RefSeq" id="WP_105063621.1">
    <property type="nucleotide sequence ID" value="NZ_BSOU01000002.1"/>
</dbReference>
<feature type="signal peptide" evidence="2">
    <location>
        <begin position="1"/>
        <end position="25"/>
    </location>
</feature>
<dbReference type="Gene3D" id="1.10.287.470">
    <property type="entry name" value="Helix hairpin bin"/>
    <property type="match status" value="1"/>
</dbReference>
<dbReference type="NCBIfam" id="TIGR01730">
    <property type="entry name" value="RND_mfp"/>
    <property type="match status" value="1"/>
</dbReference>
<dbReference type="Pfam" id="PF25917">
    <property type="entry name" value="BSH_RND"/>
    <property type="match status" value="1"/>
</dbReference>
<feature type="chain" id="PRO_5015770858" evidence="2">
    <location>
        <begin position="26"/>
        <end position="357"/>
    </location>
</feature>
<evidence type="ECO:0000313" key="4">
    <source>
        <dbReference type="EMBL" id="PQJ86822.1"/>
    </source>
</evidence>
<dbReference type="Gene3D" id="2.40.420.20">
    <property type="match status" value="1"/>
</dbReference>
<dbReference type="GO" id="GO:1990281">
    <property type="term" value="C:efflux pump complex"/>
    <property type="evidence" value="ECO:0007669"/>
    <property type="project" value="TreeGrafter"/>
</dbReference>
<sequence>MRKQNIKRTFLGAVMALSLSGMLTGCEKAVSETTDQTIKPVKLLSVKDLAMADSDAFLARIDATYRAQLSFQVGGEVSDIKVKMGQAVTKGELLASLDPNDLQLALDAAKAQFSLAKTQWSRAKSLYSKKLISTNDYDQRETQYQAALANYEQAKTDLSYTEIHAPFSGITSYTYVKPHQIVGEKQEILNLIDNSTLDVSVTLPISYVDSVSIPALTSSDMWVTMDNEPNNQIKGRFKEISTQPNLDTNSYEAIVTMALPEGRNLLTGMTGQVHIPKQKSSDYLQLPQSAWVNKNTNQGQVWLMDYETNTVTKATLPLNEQGLVISGLNANDYVVIAGVDSLVEGQTVKAWQREEGI</sequence>
<proteinExistence type="inferred from homology"/>
<name>A0A2S7X6P1_9GAMM</name>
<dbReference type="InterPro" id="IPR058625">
    <property type="entry name" value="MdtA-like_BSH"/>
</dbReference>
<protein>
    <submittedName>
        <fullName evidence="4">Efflux transporter periplasmic adaptor subunit</fullName>
    </submittedName>
</protein>
<evidence type="ECO:0000259" key="3">
    <source>
        <dbReference type="Pfam" id="PF25917"/>
    </source>
</evidence>
<dbReference type="SUPFAM" id="SSF111369">
    <property type="entry name" value="HlyD-like secretion proteins"/>
    <property type="match status" value="1"/>
</dbReference>
<dbReference type="AlphaFoldDB" id="A0A2S7X6P1"/>
<gene>
    <name evidence="4" type="ORF">BTO23_11850</name>
</gene>
<dbReference type="Gene3D" id="2.40.30.170">
    <property type="match status" value="1"/>
</dbReference>
<reference evidence="4 5" key="1">
    <citation type="submission" date="2016-12" db="EMBL/GenBank/DDBJ databases">
        <title>Diversity of luminous bacteria.</title>
        <authorList>
            <person name="Yoshizawa S."/>
            <person name="Kogure K."/>
        </authorList>
    </citation>
    <scope>NUCLEOTIDE SEQUENCE [LARGE SCALE GENOMIC DNA]</scope>
    <source>
        <strain evidence="4 5">NBRC 105001</strain>
    </source>
</reference>
<evidence type="ECO:0000313" key="5">
    <source>
        <dbReference type="Proteomes" id="UP000239273"/>
    </source>
</evidence>
<accession>A0A2S7X6P1</accession>
<comment type="caution">
    <text evidence="4">The sequence shown here is derived from an EMBL/GenBank/DDBJ whole genome shotgun (WGS) entry which is preliminary data.</text>
</comment>
<comment type="similarity">
    <text evidence="1">Belongs to the membrane fusion protein (MFP) (TC 8.A.1) family.</text>
</comment>
<feature type="domain" description="Multidrug resistance protein MdtA-like barrel-sandwich hybrid" evidence="3">
    <location>
        <begin position="68"/>
        <end position="172"/>
    </location>
</feature>
<dbReference type="GO" id="GO:0015562">
    <property type="term" value="F:efflux transmembrane transporter activity"/>
    <property type="evidence" value="ECO:0007669"/>
    <property type="project" value="TreeGrafter"/>
</dbReference>
<organism evidence="4 5">
    <name type="scientific">Aliivibrio sifiae</name>
    <dbReference type="NCBI Taxonomy" id="566293"/>
    <lineage>
        <taxon>Bacteria</taxon>
        <taxon>Pseudomonadati</taxon>
        <taxon>Pseudomonadota</taxon>
        <taxon>Gammaproteobacteria</taxon>
        <taxon>Vibrionales</taxon>
        <taxon>Vibrionaceae</taxon>
        <taxon>Aliivibrio</taxon>
    </lineage>
</organism>
<dbReference type="EMBL" id="MSCP01000002">
    <property type="protein sequence ID" value="PQJ86822.1"/>
    <property type="molecule type" value="Genomic_DNA"/>
</dbReference>
<evidence type="ECO:0000256" key="2">
    <source>
        <dbReference type="SAM" id="SignalP"/>
    </source>
</evidence>
<keyword evidence="2" id="KW-0732">Signal</keyword>
<dbReference type="Gene3D" id="2.40.50.100">
    <property type="match status" value="1"/>
</dbReference>
<dbReference type="OrthoDB" id="1185083at2"/>
<dbReference type="InterPro" id="IPR006143">
    <property type="entry name" value="RND_pump_MFP"/>
</dbReference>
<dbReference type="PROSITE" id="PS51257">
    <property type="entry name" value="PROKAR_LIPOPROTEIN"/>
    <property type="match status" value="1"/>
</dbReference>
<evidence type="ECO:0000256" key="1">
    <source>
        <dbReference type="ARBA" id="ARBA00009477"/>
    </source>
</evidence>
<dbReference type="PANTHER" id="PTHR30469">
    <property type="entry name" value="MULTIDRUG RESISTANCE PROTEIN MDTA"/>
    <property type="match status" value="1"/>
</dbReference>